<feature type="repeat" description="Pumilio" evidence="5">
    <location>
        <begin position="404"/>
        <end position="439"/>
    </location>
</feature>
<evidence type="ECO:0000256" key="2">
    <source>
        <dbReference type="ARBA" id="ARBA00022845"/>
    </source>
</evidence>
<dbReference type="GO" id="GO:0006417">
    <property type="term" value="P:regulation of translation"/>
    <property type="evidence" value="ECO:0007669"/>
    <property type="project" value="UniProtKB-KW"/>
</dbReference>
<dbReference type="OrthoDB" id="668540at2759"/>
<dbReference type="GO" id="GO:0003729">
    <property type="term" value="F:mRNA binding"/>
    <property type="evidence" value="ECO:0007669"/>
    <property type="project" value="TreeGrafter"/>
</dbReference>
<dbReference type="PANTHER" id="PTHR12537:SF180">
    <property type="entry name" value="ARMADILLO-LIKE HELICAL, PUMILIO DOMAIN-CONTAINING PROTEIN"/>
    <property type="match status" value="1"/>
</dbReference>
<dbReference type="GO" id="GO:0005737">
    <property type="term" value="C:cytoplasm"/>
    <property type="evidence" value="ECO:0007669"/>
    <property type="project" value="TreeGrafter"/>
</dbReference>
<evidence type="ECO:0000313" key="7">
    <source>
        <dbReference type="EMBL" id="KAD4385492.1"/>
    </source>
</evidence>
<reference evidence="7 8" key="1">
    <citation type="submission" date="2019-05" db="EMBL/GenBank/DDBJ databases">
        <title>Mikania micrantha, genome provides insights into the molecular mechanism of rapid growth.</title>
        <authorList>
            <person name="Liu B."/>
        </authorList>
    </citation>
    <scope>NUCLEOTIDE SEQUENCE [LARGE SCALE GENOMIC DNA]</scope>
    <source>
        <strain evidence="7">NLD-2019</strain>
        <tissue evidence="7">Leaf</tissue>
    </source>
</reference>
<proteinExistence type="predicted"/>
<feature type="repeat" description="Pumilio" evidence="5">
    <location>
        <begin position="256"/>
        <end position="292"/>
    </location>
</feature>
<dbReference type="Pfam" id="PF00806">
    <property type="entry name" value="PUF"/>
    <property type="match status" value="8"/>
</dbReference>
<dbReference type="CDD" id="cd07920">
    <property type="entry name" value="Pumilio"/>
    <property type="match status" value="1"/>
</dbReference>
<dbReference type="InterPro" id="IPR033712">
    <property type="entry name" value="Pumilio_RNA-bd"/>
</dbReference>
<dbReference type="EMBL" id="SZYD01000013">
    <property type="protein sequence ID" value="KAD4385492.1"/>
    <property type="molecule type" value="Genomic_DNA"/>
</dbReference>
<dbReference type="SMART" id="SM00025">
    <property type="entry name" value="Pumilio"/>
    <property type="match status" value="8"/>
</dbReference>
<dbReference type="PANTHER" id="PTHR12537">
    <property type="entry name" value="RNA BINDING PROTEIN PUMILIO-RELATED"/>
    <property type="match status" value="1"/>
</dbReference>
<evidence type="ECO:0000256" key="4">
    <source>
        <dbReference type="ARBA" id="ARBA00058490"/>
    </source>
</evidence>
<evidence type="ECO:0000256" key="3">
    <source>
        <dbReference type="ARBA" id="ARBA00022884"/>
    </source>
</evidence>
<dbReference type="Gene3D" id="1.25.10.10">
    <property type="entry name" value="Leucine-rich Repeat Variant"/>
    <property type="match status" value="1"/>
</dbReference>
<dbReference type="Proteomes" id="UP000326396">
    <property type="component" value="Linkage Group LG3"/>
</dbReference>
<feature type="repeat" description="Pumilio" evidence="5">
    <location>
        <begin position="440"/>
        <end position="475"/>
    </location>
</feature>
<dbReference type="FunFam" id="1.25.10.10:FF:000237">
    <property type="entry name" value="Pumilio homolog 9"/>
    <property type="match status" value="1"/>
</dbReference>
<evidence type="ECO:0000313" key="8">
    <source>
        <dbReference type="Proteomes" id="UP000326396"/>
    </source>
</evidence>
<comment type="function">
    <text evidence="4">Sequence-specific RNA-binding protein that regulates translation and mRNA stability by binding the 3'-UTR of target mRNAs.</text>
</comment>
<feature type="repeat" description="Pumilio" evidence="5">
    <location>
        <begin position="368"/>
        <end position="403"/>
    </location>
</feature>
<keyword evidence="3" id="KW-0694">RNA-binding</keyword>
<keyword evidence="8" id="KW-1185">Reference proteome</keyword>
<sequence length="530" mass="59120">MMEPRRNQQMMRTPPLHNAMGAEADFESMAPWVMIDDGILTGFDRNRIASNYPVAIDVDETVCNMLSSLNISPKSSFHCRNFLPETVDDEVSGVGAPIGAGEGSVHQLNVGNRHRSIYSSVGHASVVPVDPHLHHHPLWRRNREVGSSGFDQTFDFDQSSDLLHKEHLYCTQHLSPHFFCSPKSSADESFASRSAANDDGNLVSCKTRNHQLVSLLSLKELRGMIHSLAKDQNGCRLLQAKFENPTNEEIEFVLYEVLDSITDLMKDQFGNYLIQKLISVCNDDHKLRILLSLTDVPVEMIIVCMNPHGTRAMQKLLENLTDPYQIALAMAAIRPGAARLANDPNGNHVIQYCLIHFPIDVNEPILNEIADKCYEVATDRSGCCVMQACMEHSHGKVRNRLVAKILCNAVILAEDPYGNYVLQHMLGLKVAEFTARLVRQLQGNFASLSCNKYASNVVEKCLNESGEDLSRQIVMELITCSNPSLLLTDPYANFVIQSALTVSTGYVYDCLVELISDNMCSMRTNLYVDS</sequence>
<gene>
    <name evidence="7" type="ORF">E3N88_25660</name>
</gene>
<dbReference type="InterPro" id="IPR016024">
    <property type="entry name" value="ARM-type_fold"/>
</dbReference>
<evidence type="ECO:0000259" key="6">
    <source>
        <dbReference type="PROSITE" id="PS50303"/>
    </source>
</evidence>
<feature type="repeat" description="Pumilio" evidence="5">
    <location>
        <begin position="220"/>
        <end position="255"/>
    </location>
</feature>
<dbReference type="InterPro" id="IPR011989">
    <property type="entry name" value="ARM-like"/>
</dbReference>
<feature type="domain" description="PUM-HD" evidence="6">
    <location>
        <begin position="199"/>
        <end position="530"/>
    </location>
</feature>
<organism evidence="7 8">
    <name type="scientific">Mikania micrantha</name>
    <name type="common">bitter vine</name>
    <dbReference type="NCBI Taxonomy" id="192012"/>
    <lineage>
        <taxon>Eukaryota</taxon>
        <taxon>Viridiplantae</taxon>
        <taxon>Streptophyta</taxon>
        <taxon>Embryophyta</taxon>
        <taxon>Tracheophyta</taxon>
        <taxon>Spermatophyta</taxon>
        <taxon>Magnoliopsida</taxon>
        <taxon>eudicotyledons</taxon>
        <taxon>Gunneridae</taxon>
        <taxon>Pentapetalae</taxon>
        <taxon>asterids</taxon>
        <taxon>campanulids</taxon>
        <taxon>Asterales</taxon>
        <taxon>Asteraceae</taxon>
        <taxon>Asteroideae</taxon>
        <taxon>Heliantheae alliance</taxon>
        <taxon>Eupatorieae</taxon>
        <taxon>Mikania</taxon>
    </lineage>
</organism>
<accession>A0A5N6N6A4</accession>
<evidence type="ECO:0000256" key="1">
    <source>
        <dbReference type="ARBA" id="ARBA00022737"/>
    </source>
</evidence>
<name>A0A5N6N6A4_9ASTR</name>
<dbReference type="SUPFAM" id="SSF48371">
    <property type="entry name" value="ARM repeat"/>
    <property type="match status" value="1"/>
</dbReference>
<dbReference type="AlphaFoldDB" id="A0A5N6N6A4"/>
<protein>
    <recommendedName>
        <fullName evidence="6">PUM-HD domain-containing protein</fullName>
    </recommendedName>
</protein>
<keyword evidence="2" id="KW-0810">Translation regulation</keyword>
<dbReference type="InterPro" id="IPR001313">
    <property type="entry name" value="Pumilio_RNA-bd_rpt"/>
</dbReference>
<comment type="caution">
    <text evidence="7">The sequence shown here is derived from an EMBL/GenBank/DDBJ whole genome shotgun (WGS) entry which is preliminary data.</text>
</comment>
<dbReference type="InterPro" id="IPR033133">
    <property type="entry name" value="PUM-HD"/>
</dbReference>
<keyword evidence="1" id="KW-0677">Repeat</keyword>
<dbReference type="PROSITE" id="PS50303">
    <property type="entry name" value="PUM_HD"/>
    <property type="match status" value="1"/>
</dbReference>
<evidence type="ECO:0000256" key="5">
    <source>
        <dbReference type="PROSITE-ProRule" id="PRU00317"/>
    </source>
</evidence>
<dbReference type="PROSITE" id="PS50302">
    <property type="entry name" value="PUM"/>
    <property type="match status" value="5"/>
</dbReference>